<reference evidence="2 3" key="1">
    <citation type="journal article" date="2019" name="Nat. Ecol. Evol.">
        <title>Megaphylogeny resolves global patterns of mushroom evolution.</title>
        <authorList>
            <person name="Varga T."/>
            <person name="Krizsan K."/>
            <person name="Foldi C."/>
            <person name="Dima B."/>
            <person name="Sanchez-Garcia M."/>
            <person name="Sanchez-Ramirez S."/>
            <person name="Szollosi G.J."/>
            <person name="Szarkandi J.G."/>
            <person name="Papp V."/>
            <person name="Albert L."/>
            <person name="Andreopoulos W."/>
            <person name="Angelini C."/>
            <person name="Antonin V."/>
            <person name="Barry K.W."/>
            <person name="Bougher N.L."/>
            <person name="Buchanan P."/>
            <person name="Buyck B."/>
            <person name="Bense V."/>
            <person name="Catcheside P."/>
            <person name="Chovatia M."/>
            <person name="Cooper J."/>
            <person name="Damon W."/>
            <person name="Desjardin D."/>
            <person name="Finy P."/>
            <person name="Geml J."/>
            <person name="Haridas S."/>
            <person name="Hughes K."/>
            <person name="Justo A."/>
            <person name="Karasinski D."/>
            <person name="Kautmanova I."/>
            <person name="Kiss B."/>
            <person name="Kocsube S."/>
            <person name="Kotiranta H."/>
            <person name="LaButti K.M."/>
            <person name="Lechner B.E."/>
            <person name="Liimatainen K."/>
            <person name="Lipzen A."/>
            <person name="Lukacs Z."/>
            <person name="Mihaltcheva S."/>
            <person name="Morgado L.N."/>
            <person name="Niskanen T."/>
            <person name="Noordeloos M.E."/>
            <person name="Ohm R.A."/>
            <person name="Ortiz-Santana B."/>
            <person name="Ovrebo C."/>
            <person name="Racz N."/>
            <person name="Riley R."/>
            <person name="Savchenko A."/>
            <person name="Shiryaev A."/>
            <person name="Soop K."/>
            <person name="Spirin V."/>
            <person name="Szebenyi C."/>
            <person name="Tomsovsky M."/>
            <person name="Tulloss R.E."/>
            <person name="Uehling J."/>
            <person name="Grigoriev I.V."/>
            <person name="Vagvolgyi C."/>
            <person name="Papp T."/>
            <person name="Martin F.M."/>
            <person name="Miettinen O."/>
            <person name="Hibbett D.S."/>
            <person name="Nagy L.G."/>
        </authorList>
    </citation>
    <scope>NUCLEOTIDE SEQUENCE [LARGE SCALE GENOMIC DNA]</scope>
    <source>
        <strain evidence="2 3">CBS 962.96</strain>
    </source>
</reference>
<name>A0A4S8KZ71_DENBC</name>
<dbReference type="Proteomes" id="UP000297245">
    <property type="component" value="Unassembled WGS sequence"/>
</dbReference>
<dbReference type="AlphaFoldDB" id="A0A4S8KZ71"/>
<organism evidence="2 3">
    <name type="scientific">Dendrothele bispora (strain CBS 962.96)</name>
    <dbReference type="NCBI Taxonomy" id="1314807"/>
    <lineage>
        <taxon>Eukaryota</taxon>
        <taxon>Fungi</taxon>
        <taxon>Dikarya</taxon>
        <taxon>Basidiomycota</taxon>
        <taxon>Agaricomycotina</taxon>
        <taxon>Agaricomycetes</taxon>
        <taxon>Agaricomycetidae</taxon>
        <taxon>Agaricales</taxon>
        <taxon>Agaricales incertae sedis</taxon>
        <taxon>Dendrothele</taxon>
    </lineage>
</organism>
<proteinExistence type="predicted"/>
<feature type="compositionally biased region" description="Polar residues" evidence="1">
    <location>
        <begin position="90"/>
        <end position="101"/>
    </location>
</feature>
<protein>
    <submittedName>
        <fullName evidence="2">Uncharacterized protein</fullName>
    </submittedName>
</protein>
<evidence type="ECO:0000256" key="1">
    <source>
        <dbReference type="SAM" id="MobiDB-lite"/>
    </source>
</evidence>
<evidence type="ECO:0000313" key="3">
    <source>
        <dbReference type="Proteomes" id="UP000297245"/>
    </source>
</evidence>
<evidence type="ECO:0000313" key="2">
    <source>
        <dbReference type="EMBL" id="THU81362.1"/>
    </source>
</evidence>
<gene>
    <name evidence="2" type="ORF">K435DRAFT_873419</name>
</gene>
<keyword evidence="3" id="KW-1185">Reference proteome</keyword>
<dbReference type="EMBL" id="ML179815">
    <property type="protein sequence ID" value="THU81362.1"/>
    <property type="molecule type" value="Genomic_DNA"/>
</dbReference>
<sequence>MGGLNGLNDDEETNLLTLKQSSTRLLPGLELMPTIDPNSGRLLSEWMSEEELEMLYNEEMGKEDSDGEVEMGLSDVEEYWETSDNEKGCNSDTSTARIDFNNSVPISQVQGIDI</sequence>
<feature type="region of interest" description="Disordered" evidence="1">
    <location>
        <begin position="80"/>
        <end position="101"/>
    </location>
</feature>
<accession>A0A4S8KZ71</accession>